<reference evidence="7" key="1">
    <citation type="submission" date="2023-07" db="EMBL/GenBank/DDBJ databases">
        <authorList>
            <person name="Stuckert A."/>
        </authorList>
    </citation>
    <scope>NUCLEOTIDE SEQUENCE</scope>
</reference>
<sequence>MGKFPYEDFVEIVGEQMSQIDTDLKSRALTYNNIKSNLQSLERKTVGNLLTRTLADIVNKEDFVLNSEYLITLLGGRPKGHWDFLDSYFLSFQEEFSADFTM</sequence>
<name>A0ABN9LL73_9NEOB</name>
<dbReference type="Gene3D" id="1.20.1460.10">
    <property type="entry name" value="subunit c (vma5p) of the yeast v-atpase, domain 2"/>
    <property type="match status" value="1"/>
</dbReference>
<comment type="subunit">
    <text evidence="6">V-ATPase is a heteromultimeric enzyme made up of two complexes: the ATP-hydrolytic V1 complex and the proton translocation V0 complex. The V1 complex consists of three catalytic AB heterodimers that form a heterohexamer, three peripheral stalks each consisting of EG heterodimers, one central rotor including subunits D and F, and the regulatory subunits C and H. The proton translocation complex V0 consists of the proton transport subunit a, a ring of proteolipid subunits c9c'', rotary subunit d, subunits e and f, and two accessory subunits.</text>
</comment>
<dbReference type="InterPro" id="IPR036132">
    <property type="entry name" value="Vac_ATP_synth_c_sf"/>
</dbReference>
<evidence type="ECO:0000313" key="7">
    <source>
        <dbReference type="EMBL" id="CAJ0941306.1"/>
    </source>
</evidence>
<evidence type="ECO:0000256" key="6">
    <source>
        <dbReference type="RuleBase" id="RU364010"/>
    </source>
</evidence>
<comment type="similarity">
    <text evidence="1 6">Belongs to the V-ATPase C subunit family.</text>
</comment>
<comment type="caution">
    <text evidence="7">The sequence shown here is derived from an EMBL/GenBank/DDBJ whole genome shotgun (WGS) entry which is preliminary data.</text>
</comment>
<evidence type="ECO:0000256" key="2">
    <source>
        <dbReference type="ARBA" id="ARBA00022448"/>
    </source>
</evidence>
<keyword evidence="8" id="KW-1185">Reference proteome</keyword>
<gene>
    <name evidence="7" type="ORF">RIMI_LOCUS9202841</name>
</gene>
<keyword evidence="2 6" id="KW-0813">Transport</keyword>
<comment type="function">
    <text evidence="5 6">Subunit of the V1 complex of vacuolar(H+)-ATPase (V-ATPase), a multisubunit enzyme composed of a peripheral complex (V1) that hydrolyzes ATP and a membrane integral complex (V0) that translocates protons. V-ATPase is responsible for acidifying and maintaining the pH of intracellular compartments and in some cell types, is targeted to the plasma membrane, where it is responsible for acidifying the extracellular environment. Subunit C is necessary for the assembly of the catalytic sector of the enzyme and is likely to have a specific function in its catalytic activity.</text>
</comment>
<dbReference type="InterPro" id="IPR004907">
    <property type="entry name" value="ATPase_V1-cplx_csu"/>
</dbReference>
<dbReference type="SUPFAM" id="SSF118203">
    <property type="entry name" value="Vacuolar ATP synthase subunit C"/>
    <property type="match status" value="1"/>
</dbReference>
<dbReference type="Pfam" id="PF03223">
    <property type="entry name" value="V-ATPase_C"/>
    <property type="match status" value="1"/>
</dbReference>
<evidence type="ECO:0000313" key="8">
    <source>
        <dbReference type="Proteomes" id="UP001176940"/>
    </source>
</evidence>
<dbReference type="PANTHER" id="PTHR10137">
    <property type="entry name" value="V-TYPE PROTON ATPASE SUBUNIT C"/>
    <property type="match status" value="1"/>
</dbReference>
<dbReference type="PANTHER" id="PTHR10137:SF4">
    <property type="entry name" value="V-TYPE PROTON ATPASE SUBUNIT C 2"/>
    <property type="match status" value="1"/>
</dbReference>
<dbReference type="Proteomes" id="UP001176940">
    <property type="component" value="Unassembled WGS sequence"/>
</dbReference>
<protein>
    <recommendedName>
        <fullName evidence="6">V-type proton ATPase subunit C</fullName>
    </recommendedName>
</protein>
<evidence type="ECO:0000256" key="3">
    <source>
        <dbReference type="ARBA" id="ARBA00022781"/>
    </source>
</evidence>
<evidence type="ECO:0000256" key="4">
    <source>
        <dbReference type="ARBA" id="ARBA00023065"/>
    </source>
</evidence>
<dbReference type="EMBL" id="CAUEEQ010018868">
    <property type="protein sequence ID" value="CAJ0941306.1"/>
    <property type="molecule type" value="Genomic_DNA"/>
</dbReference>
<evidence type="ECO:0000256" key="1">
    <source>
        <dbReference type="ARBA" id="ARBA00006138"/>
    </source>
</evidence>
<proteinExistence type="inferred from homology"/>
<organism evidence="7 8">
    <name type="scientific">Ranitomeya imitator</name>
    <name type="common">mimic poison frog</name>
    <dbReference type="NCBI Taxonomy" id="111125"/>
    <lineage>
        <taxon>Eukaryota</taxon>
        <taxon>Metazoa</taxon>
        <taxon>Chordata</taxon>
        <taxon>Craniata</taxon>
        <taxon>Vertebrata</taxon>
        <taxon>Euteleostomi</taxon>
        <taxon>Amphibia</taxon>
        <taxon>Batrachia</taxon>
        <taxon>Anura</taxon>
        <taxon>Neobatrachia</taxon>
        <taxon>Hyloidea</taxon>
        <taxon>Dendrobatidae</taxon>
        <taxon>Dendrobatinae</taxon>
        <taxon>Ranitomeya</taxon>
    </lineage>
</organism>
<evidence type="ECO:0000256" key="5">
    <source>
        <dbReference type="ARBA" id="ARBA00046006"/>
    </source>
</evidence>
<keyword evidence="4 6" id="KW-0406">Ion transport</keyword>
<accession>A0ABN9LL73</accession>
<keyword evidence="3 6" id="KW-0375">Hydrogen ion transport</keyword>